<dbReference type="OrthoDB" id="99480at2"/>
<evidence type="ECO:0000313" key="3">
    <source>
        <dbReference type="Proteomes" id="UP000183947"/>
    </source>
</evidence>
<dbReference type="GO" id="GO:0030246">
    <property type="term" value="F:carbohydrate binding"/>
    <property type="evidence" value="ECO:0007669"/>
    <property type="project" value="InterPro"/>
</dbReference>
<keyword evidence="2" id="KW-0121">Carboxypeptidase</keyword>
<keyword evidence="2" id="KW-0378">Hydrolase</keyword>
<dbReference type="EMBL" id="FRAS01000028">
    <property type="protein sequence ID" value="SHL98601.1"/>
    <property type="molecule type" value="Genomic_DNA"/>
</dbReference>
<organism evidence="2 3">
    <name type="scientific">Hymenobacter psychrotolerans DSM 18569</name>
    <dbReference type="NCBI Taxonomy" id="1121959"/>
    <lineage>
        <taxon>Bacteria</taxon>
        <taxon>Pseudomonadati</taxon>
        <taxon>Bacteroidota</taxon>
        <taxon>Cytophagia</taxon>
        <taxon>Cytophagales</taxon>
        <taxon>Hymenobacteraceae</taxon>
        <taxon>Hymenobacter</taxon>
    </lineage>
</organism>
<evidence type="ECO:0000256" key="1">
    <source>
        <dbReference type="SAM" id="SignalP"/>
    </source>
</evidence>
<dbReference type="Proteomes" id="UP000183947">
    <property type="component" value="Unassembled WGS sequence"/>
</dbReference>
<dbReference type="Gene3D" id="2.60.40.1120">
    <property type="entry name" value="Carboxypeptidase-like, regulatory domain"/>
    <property type="match status" value="1"/>
</dbReference>
<protein>
    <submittedName>
        <fullName evidence="2">Carboxypeptidase regulatory-like domain-containing protein</fullName>
    </submittedName>
</protein>
<dbReference type="STRING" id="1121959.SAMN02746009_03752"/>
<dbReference type="SUPFAM" id="SSF49452">
    <property type="entry name" value="Starch-binding domain-like"/>
    <property type="match status" value="1"/>
</dbReference>
<keyword evidence="3" id="KW-1185">Reference proteome</keyword>
<feature type="chain" id="PRO_5012522907" evidence="1">
    <location>
        <begin position="25"/>
        <end position="115"/>
    </location>
</feature>
<dbReference type="InterPro" id="IPR013784">
    <property type="entry name" value="Carb-bd-like_fold"/>
</dbReference>
<sequence length="115" mass="12533">MPIRPNLLLLILLGILLTCSSARAHESGSILGTVYDARAQLPLRGVAVRVLETGRTAVSNELGRYRFDHMAEGTYCLSQQGAQASQPVWRAGYQQNSDSGAHRPVVKKVAEDVCR</sequence>
<accession>A0A1M7F3H3</accession>
<name>A0A1M7F3H3_9BACT</name>
<keyword evidence="2" id="KW-0645">Protease</keyword>
<gene>
    <name evidence="2" type="ORF">SAMN02746009_03752</name>
</gene>
<reference evidence="3" key="1">
    <citation type="submission" date="2016-11" db="EMBL/GenBank/DDBJ databases">
        <authorList>
            <person name="Varghese N."/>
            <person name="Submissions S."/>
        </authorList>
    </citation>
    <scope>NUCLEOTIDE SEQUENCE [LARGE SCALE GENOMIC DNA]</scope>
    <source>
        <strain evidence="3">DSM 18569</strain>
    </source>
</reference>
<feature type="signal peptide" evidence="1">
    <location>
        <begin position="1"/>
        <end position="24"/>
    </location>
</feature>
<dbReference type="AlphaFoldDB" id="A0A1M7F3H3"/>
<keyword evidence="1" id="KW-0732">Signal</keyword>
<dbReference type="GO" id="GO:0004180">
    <property type="term" value="F:carboxypeptidase activity"/>
    <property type="evidence" value="ECO:0007669"/>
    <property type="project" value="UniProtKB-KW"/>
</dbReference>
<evidence type="ECO:0000313" key="2">
    <source>
        <dbReference type="EMBL" id="SHL98601.1"/>
    </source>
</evidence>
<dbReference type="RefSeq" id="WP_073288365.1">
    <property type="nucleotide sequence ID" value="NZ_FRAS01000028.1"/>
</dbReference>
<proteinExistence type="predicted"/>